<dbReference type="PANTHER" id="PTHR10000:SF25">
    <property type="entry name" value="PHOSPHATASE YKRA-RELATED"/>
    <property type="match status" value="1"/>
</dbReference>
<sequence>MKKIFFFDIDGTLAIKGVIPKGNIEALKKLKEKGYLVFICTGRAPFYAKNMFKDLVSGYVTCNGRYIIYQDKKLHGEVLSESDLNYYQNKISKLNCGALFMSDEKAYAFNLNQKQIEESKKEYGNDKISQQKLDQDFYTFDLFYQNIKQRDQLIAEFKDDLIINDHGGTGSCDCSTICFDKGSAIAHLLKYFEISKDQAYAFGDGYNDQAMFKEAGHCIAMGNAVDVLKEKATYVTDTIENDGILKALYHEKVI</sequence>
<dbReference type="GO" id="GO:0000287">
    <property type="term" value="F:magnesium ion binding"/>
    <property type="evidence" value="ECO:0007669"/>
    <property type="project" value="TreeGrafter"/>
</dbReference>
<dbReference type="Proteomes" id="UP000886724">
    <property type="component" value="Unassembled WGS sequence"/>
</dbReference>
<dbReference type="InterPro" id="IPR006379">
    <property type="entry name" value="HAD-SF_hydro_IIB"/>
</dbReference>
<reference evidence="1" key="2">
    <citation type="submission" date="2021-04" db="EMBL/GenBank/DDBJ databases">
        <authorList>
            <person name="Gilroy R."/>
        </authorList>
    </citation>
    <scope>NUCLEOTIDE SEQUENCE</scope>
    <source>
        <strain evidence="1">ChiGjej1B1-14440</strain>
    </source>
</reference>
<evidence type="ECO:0000313" key="2">
    <source>
        <dbReference type="Proteomes" id="UP000886724"/>
    </source>
</evidence>
<dbReference type="EMBL" id="DXET01000292">
    <property type="protein sequence ID" value="HIX82845.1"/>
    <property type="molecule type" value="Genomic_DNA"/>
</dbReference>
<dbReference type="InterPro" id="IPR000150">
    <property type="entry name" value="Cof"/>
</dbReference>
<proteinExistence type="predicted"/>
<dbReference type="Pfam" id="PF08282">
    <property type="entry name" value="Hydrolase_3"/>
    <property type="match status" value="1"/>
</dbReference>
<comment type="caution">
    <text evidence="1">The sequence shown here is derived from an EMBL/GenBank/DDBJ whole genome shotgun (WGS) entry which is preliminary data.</text>
</comment>
<name>A0A9D1XP55_9FIRM</name>
<dbReference type="Gene3D" id="3.40.50.1000">
    <property type="entry name" value="HAD superfamily/HAD-like"/>
    <property type="match status" value="1"/>
</dbReference>
<dbReference type="GO" id="GO:0005829">
    <property type="term" value="C:cytosol"/>
    <property type="evidence" value="ECO:0007669"/>
    <property type="project" value="TreeGrafter"/>
</dbReference>
<reference evidence="1" key="1">
    <citation type="journal article" date="2021" name="PeerJ">
        <title>Extensive microbial diversity within the chicken gut microbiome revealed by metagenomics and culture.</title>
        <authorList>
            <person name="Gilroy R."/>
            <person name="Ravi A."/>
            <person name="Getino M."/>
            <person name="Pursley I."/>
            <person name="Horton D.L."/>
            <person name="Alikhan N.F."/>
            <person name="Baker D."/>
            <person name="Gharbi K."/>
            <person name="Hall N."/>
            <person name="Watson M."/>
            <person name="Adriaenssens E.M."/>
            <person name="Foster-Nyarko E."/>
            <person name="Jarju S."/>
            <person name="Secka A."/>
            <person name="Antonio M."/>
            <person name="Oren A."/>
            <person name="Chaudhuri R.R."/>
            <person name="La Ragione R."/>
            <person name="Hildebrand F."/>
            <person name="Pallen M.J."/>
        </authorList>
    </citation>
    <scope>NUCLEOTIDE SEQUENCE</scope>
    <source>
        <strain evidence="1">ChiGjej1B1-14440</strain>
    </source>
</reference>
<dbReference type="SFLD" id="SFLDG01140">
    <property type="entry name" value="C2.B:_Phosphomannomutase_and_P"/>
    <property type="match status" value="1"/>
</dbReference>
<dbReference type="GO" id="GO:0016791">
    <property type="term" value="F:phosphatase activity"/>
    <property type="evidence" value="ECO:0007669"/>
    <property type="project" value="TreeGrafter"/>
</dbReference>
<keyword evidence="1" id="KW-0378">Hydrolase</keyword>
<dbReference type="InterPro" id="IPR036412">
    <property type="entry name" value="HAD-like_sf"/>
</dbReference>
<dbReference type="PROSITE" id="PS01229">
    <property type="entry name" value="COF_2"/>
    <property type="match status" value="1"/>
</dbReference>
<dbReference type="SFLD" id="SFLDS00003">
    <property type="entry name" value="Haloacid_Dehalogenase"/>
    <property type="match status" value="1"/>
</dbReference>
<accession>A0A9D1XP55</accession>
<dbReference type="InterPro" id="IPR023214">
    <property type="entry name" value="HAD_sf"/>
</dbReference>
<organism evidence="1 2">
    <name type="scientific">Candidatus Erysipelatoclostridium merdavium</name>
    <dbReference type="NCBI Taxonomy" id="2838566"/>
    <lineage>
        <taxon>Bacteria</taxon>
        <taxon>Bacillati</taxon>
        <taxon>Bacillota</taxon>
        <taxon>Erysipelotrichia</taxon>
        <taxon>Erysipelotrichales</taxon>
        <taxon>Erysipelotrichales incertae sedis</taxon>
    </lineage>
</organism>
<dbReference type="NCBIfam" id="TIGR00099">
    <property type="entry name" value="Cof-subfamily"/>
    <property type="match status" value="1"/>
</dbReference>
<evidence type="ECO:0000313" key="1">
    <source>
        <dbReference type="EMBL" id="HIX82845.1"/>
    </source>
</evidence>
<dbReference type="NCBIfam" id="TIGR01484">
    <property type="entry name" value="HAD-SF-IIB"/>
    <property type="match status" value="1"/>
</dbReference>
<dbReference type="Gene3D" id="3.30.1240.10">
    <property type="match status" value="1"/>
</dbReference>
<protein>
    <submittedName>
        <fullName evidence="1">HAD family hydrolase</fullName>
    </submittedName>
</protein>
<dbReference type="AlphaFoldDB" id="A0A9D1XP55"/>
<dbReference type="PANTHER" id="PTHR10000">
    <property type="entry name" value="PHOSPHOSERINE PHOSPHATASE"/>
    <property type="match status" value="1"/>
</dbReference>
<gene>
    <name evidence="1" type="ORF">H9980_12895</name>
</gene>
<dbReference type="SUPFAM" id="SSF56784">
    <property type="entry name" value="HAD-like"/>
    <property type="match status" value="1"/>
</dbReference>